<name>A0ABY8CJY4_9ARCH</name>
<dbReference type="Proteomes" id="UP001218034">
    <property type="component" value="Chromosome"/>
</dbReference>
<organism evidence="1 2">
    <name type="scientific">Candidatus Nanohalococcus occultus</name>
    <dbReference type="NCBI Taxonomy" id="2978047"/>
    <lineage>
        <taxon>Archaea</taxon>
        <taxon>Candidatus Nanohalarchaeota</taxon>
        <taxon>Candidatus Nanohalarchaeota incertae sedis</taxon>
        <taxon>Candidatus Nanohalococcus</taxon>
    </lineage>
</organism>
<dbReference type="EMBL" id="CP104395">
    <property type="protein sequence ID" value="WEL19944.1"/>
    <property type="molecule type" value="Genomic_DNA"/>
</dbReference>
<accession>A0ABY8CJY4</accession>
<reference evidence="1 2" key="1">
    <citation type="submission" date="2022-09" db="EMBL/GenBank/DDBJ databases">
        <title>Xylan utilization by haloarchaea-nanohaloarchaea associations.</title>
        <authorList>
            <person name="Yakimov M."/>
        </authorList>
    </citation>
    <scope>NUCLEOTIDE SEQUENCE [LARGE SCALE GENOMIC DNA]</scope>
    <source>
        <strain evidence="1 2">SVXNc</strain>
    </source>
</reference>
<evidence type="ECO:0000313" key="1">
    <source>
        <dbReference type="EMBL" id="WEL19944.1"/>
    </source>
</evidence>
<gene>
    <name evidence="1" type="ORF">SVXNc_0943</name>
</gene>
<dbReference type="GeneID" id="90590381"/>
<proteinExistence type="predicted"/>
<dbReference type="RefSeq" id="WP_347721773.1">
    <property type="nucleotide sequence ID" value="NZ_CP104395.1"/>
</dbReference>
<keyword evidence="2" id="KW-1185">Reference proteome</keyword>
<protein>
    <submittedName>
        <fullName evidence="1">Uncharacterized protein</fullName>
    </submittedName>
</protein>
<evidence type="ECO:0000313" key="2">
    <source>
        <dbReference type="Proteomes" id="UP001218034"/>
    </source>
</evidence>
<sequence>MTDQLYREKLDSKEEVQDWMEAALGGELDEGIYELDVKNVEEDMSYPEDRVTPGFTAPHSISDLQCVARVSKDSIKENRSELESFLAESYSSEQFLGTGFYGATSKRGSEMTVSRACYFE</sequence>